<evidence type="ECO:0000256" key="2">
    <source>
        <dbReference type="SAM" id="MobiDB-lite"/>
    </source>
</evidence>
<sequence>MSSTRSLLEEALAAPDTPPAEFAADAAAFAPASTPSLVAALEAPSPPPSSSSPPPSLSPPPGPSPPSGSLQAQSLDAAASQAPVPVSDAAADGLTRVSPLRAVPADSPETSGIVRLSLLKSISAYMTRPKLQSRMGLPTVVALAAPPPAPEPTASHPVLLLGSSHGLVLRFMARTAASGKRGYVLANVLGSLGSGPGMALGAITAIAGGYSPAHFGEFQVVAAGHASGALVLWNADDARPLKVLDTLASPSPVALASLVLDKPAVLWGDASGALSVTSFSKALLGWKAETGVLVDGQAGRVHDLKPLTSGRSLAPPQIASSSLYAVATAVSVSVISLHPKTRVVFRLPSATNAPASASVGDFGRAQRGVSLTSIACDDVSGLVPVAERQASLGPPTTAAVVELRFLSSSVLLALTSNLTIVFVDAHSLAPLETISVVSLDLAFETAPDGAVSYAPCLAVSGRTAFLLGMGGLYKAAVLTWAERVQGLAQRGKFVSALRLATAFYRGTGAAAVGLPLPHDSPQAKATIAKLIAELLVAYVELFNAALAAEAGAGLETKVSALTSLVVETCVLIRATDKLLPQLYEACCTEALVRDLESGELLSPRETLLQTLEPYLLDGRLRSLAPVLMHDFVELYAKLGKLQIVSRCILNMDLPSLDFHQVVTLCRSAGLWEALIYVFTAGLGDYLAPLDDMFRAWLAAQSRGSESDLGYKLLLYISYTLQGRAFPTGAIPDDHDPVRVKLSMVAWVLKPGADGSPPPLNALLQLDAREATKVLEGPFLDPVLRAAGLDARQAALHVLDTVVCDESEWKLMISAEAKTVAQPPAHDPRPPFEPHVVAAVYTWLANLAVAGALVLSPVFADYVMIYLVSFDTAEPRMAHAHVAAVVSLLNAEVARAERVASDAVPDSSLMAVVAPGDGAPPLHARFASLKKAATRAAAHRVIEVLCRLEGDTGGVLDAYLDEPARAPQVFGVVRELLVTAAVADGDGDDEDDEYDDESDGSASDDVEHLVRLGLRPAPGLPRSSAPLASPLASVKAAVLARLSALVQLDSVQAGSLIVDHFADEHEQVVSSLERFPRLLYNYLKALLDGPQAMLDPDVAVGSGETETVVMASPSSAAAWGSSLGGKGTSGRRARARRARARRRAAARDDPAFLASLQEKYVALMCAYEPSKVLEFVQSHDSYRLDVVLAVCSKHGVTEATAYLLERTGDASGAVDLVMRRFDDAVAASDSEALHKMFGMAIGVCQRTTQREDDDAESRALWFGLLDRTLEPGSGGAKTSLLKPLMLEVLGGMAGHVSLTALLTKILRDHGDREYGEFQDVIVGIMESYRYESVLLQTTNKLLARDGHSYVQRLVRQLSKPCVSTLTKCAMCGASLRSAAADLVTKVFKCGHEFHQECGHGLDVCPTCSGGSGFSAASAGSAEARRKRERDDARRSAADPSLHIKRAKRFARSMASRDMYTVRRMDAVVDDANYDSGLQLKTKREPGSLPKAPLFFAAVDDSDSDLFDYDFGY</sequence>
<dbReference type="InterPro" id="IPR045111">
    <property type="entry name" value="Vps41/Vps8"/>
</dbReference>
<reference evidence="4 5" key="1">
    <citation type="submission" date="2010-05" db="EMBL/GenBank/DDBJ databases">
        <title>The Genome Sequence of Thecamonas trahens ATCC 50062.</title>
        <authorList>
            <consortium name="The Broad Institute Genome Sequencing Platform"/>
            <person name="Russ C."/>
            <person name="Cuomo C."/>
            <person name="Shea T."/>
            <person name="Young S.K."/>
            <person name="Zeng Q."/>
            <person name="Koehrsen M."/>
            <person name="Haas B."/>
            <person name="Borodovsky M."/>
            <person name="Guigo R."/>
            <person name="Alvarado L."/>
            <person name="Berlin A."/>
            <person name="Bochicchio J."/>
            <person name="Borenstein D."/>
            <person name="Chapman S."/>
            <person name="Chen Z."/>
            <person name="Freedman E."/>
            <person name="Gellesch M."/>
            <person name="Goldberg J."/>
            <person name="Griggs A."/>
            <person name="Gujja S."/>
            <person name="Heilman E."/>
            <person name="Heiman D."/>
            <person name="Hepburn T."/>
            <person name="Howarth C."/>
            <person name="Jen D."/>
            <person name="Larson L."/>
            <person name="Mehta T."/>
            <person name="Park D."/>
            <person name="Pearson M."/>
            <person name="Roberts A."/>
            <person name="Saif S."/>
            <person name="Shenoy N."/>
            <person name="Sisk P."/>
            <person name="Stolte C."/>
            <person name="Sykes S."/>
            <person name="Thomson T."/>
            <person name="Walk T."/>
            <person name="White J."/>
            <person name="Yandava C."/>
            <person name="Burger G."/>
            <person name="Gray M.W."/>
            <person name="Holland P.W.H."/>
            <person name="King N."/>
            <person name="Lang F.B.F."/>
            <person name="Roger A.J."/>
            <person name="Ruiz-Trillo I."/>
            <person name="Lander E."/>
            <person name="Nusbaum C."/>
        </authorList>
    </citation>
    <scope>NUCLEOTIDE SEQUENCE [LARGE SCALE GENOMIC DNA]</scope>
    <source>
        <strain evidence="4 5">ATCC 50062</strain>
    </source>
</reference>
<dbReference type="GO" id="GO:0005770">
    <property type="term" value="C:late endosome"/>
    <property type="evidence" value="ECO:0007669"/>
    <property type="project" value="TreeGrafter"/>
</dbReference>
<dbReference type="RefSeq" id="XP_013757988.1">
    <property type="nucleotide sequence ID" value="XM_013902534.1"/>
</dbReference>
<feature type="domain" description="RING-type" evidence="3">
    <location>
        <begin position="1367"/>
        <end position="1407"/>
    </location>
</feature>
<dbReference type="InterPro" id="IPR059070">
    <property type="entry name" value="TPR_VPS8_2"/>
</dbReference>
<dbReference type="EMBL" id="GL349454">
    <property type="protein sequence ID" value="KNC49274.1"/>
    <property type="molecule type" value="Genomic_DNA"/>
</dbReference>
<dbReference type="SMART" id="SM00184">
    <property type="entry name" value="RING"/>
    <property type="match status" value="1"/>
</dbReference>
<feature type="compositionally biased region" description="Low complexity" evidence="2">
    <location>
        <begin position="67"/>
        <end position="82"/>
    </location>
</feature>
<dbReference type="PANTHER" id="PTHR12616">
    <property type="entry name" value="VACUOLAR PROTEIN SORTING VPS41"/>
    <property type="match status" value="1"/>
</dbReference>
<dbReference type="OrthoDB" id="289913at2759"/>
<organism evidence="4 5">
    <name type="scientific">Thecamonas trahens ATCC 50062</name>
    <dbReference type="NCBI Taxonomy" id="461836"/>
    <lineage>
        <taxon>Eukaryota</taxon>
        <taxon>Apusozoa</taxon>
        <taxon>Apusomonadida</taxon>
        <taxon>Apusomonadidae</taxon>
        <taxon>Thecamonas</taxon>
    </lineage>
</organism>
<dbReference type="Pfam" id="PF25066">
    <property type="entry name" value="TPR_VPS8_2"/>
    <property type="match status" value="1"/>
</dbReference>
<feature type="region of interest" description="Disordered" evidence="2">
    <location>
        <begin position="38"/>
        <end position="84"/>
    </location>
</feature>
<dbReference type="GO" id="GO:0008270">
    <property type="term" value="F:zinc ion binding"/>
    <property type="evidence" value="ECO:0007669"/>
    <property type="project" value="UniProtKB-KW"/>
</dbReference>
<dbReference type="Pfam" id="PF23556">
    <property type="entry name" value="TPR_Vps41"/>
    <property type="match status" value="1"/>
</dbReference>
<dbReference type="InterPro" id="IPR001841">
    <property type="entry name" value="Znf_RING"/>
</dbReference>
<dbReference type="OMA" id="WKEWIEA"/>
<accession>A0A0L0DA92</accession>
<dbReference type="InterPro" id="IPR025941">
    <property type="entry name" value="Vps8_central_dom"/>
</dbReference>
<protein>
    <recommendedName>
        <fullName evidence="3">RING-type domain-containing protein</fullName>
    </recommendedName>
</protein>
<dbReference type="GO" id="GO:0034058">
    <property type="term" value="P:endosomal vesicle fusion"/>
    <property type="evidence" value="ECO:0007669"/>
    <property type="project" value="TreeGrafter"/>
</dbReference>
<dbReference type="GeneID" id="25564711"/>
<proteinExistence type="predicted"/>
<dbReference type="GO" id="GO:0006623">
    <property type="term" value="P:protein targeting to vacuole"/>
    <property type="evidence" value="ECO:0007669"/>
    <property type="project" value="InterPro"/>
</dbReference>
<keyword evidence="1" id="KW-0862">Zinc</keyword>
<evidence type="ECO:0000256" key="1">
    <source>
        <dbReference type="PROSITE-ProRule" id="PRU00175"/>
    </source>
</evidence>
<feature type="compositionally biased region" description="Basic and acidic residues" evidence="2">
    <location>
        <begin position="1421"/>
        <end position="1435"/>
    </location>
</feature>
<feature type="region of interest" description="Disordered" evidence="2">
    <location>
        <begin position="983"/>
        <end position="1006"/>
    </location>
</feature>
<dbReference type="STRING" id="461836.A0A0L0DA92"/>
<gene>
    <name evidence="4" type="ORF">AMSG_05269</name>
</gene>
<keyword evidence="1" id="KW-0479">Metal-binding</keyword>
<name>A0A0L0DA92_THETB</name>
<feature type="compositionally biased region" description="Pro residues" evidence="2">
    <location>
        <begin position="44"/>
        <end position="66"/>
    </location>
</feature>
<evidence type="ECO:0000313" key="4">
    <source>
        <dbReference type="EMBL" id="KNC49274.1"/>
    </source>
</evidence>
<dbReference type="PROSITE" id="PS50089">
    <property type="entry name" value="ZF_RING_2"/>
    <property type="match status" value="1"/>
</dbReference>
<dbReference type="eggNOG" id="KOG2079">
    <property type="taxonomic scope" value="Eukaryota"/>
</dbReference>
<dbReference type="Proteomes" id="UP000054408">
    <property type="component" value="Unassembled WGS sequence"/>
</dbReference>
<dbReference type="Pfam" id="PF23410">
    <property type="entry name" value="Beta-prop_VPS8"/>
    <property type="match status" value="1"/>
</dbReference>
<keyword evidence="5" id="KW-1185">Reference proteome</keyword>
<evidence type="ECO:0000259" key="3">
    <source>
        <dbReference type="PROSITE" id="PS50089"/>
    </source>
</evidence>
<keyword evidence="1" id="KW-0863">Zinc-finger</keyword>
<evidence type="ECO:0000313" key="5">
    <source>
        <dbReference type="Proteomes" id="UP000054408"/>
    </source>
</evidence>
<dbReference type="GO" id="GO:0030897">
    <property type="term" value="C:HOPS complex"/>
    <property type="evidence" value="ECO:0007669"/>
    <property type="project" value="TreeGrafter"/>
</dbReference>
<dbReference type="Pfam" id="PF12816">
    <property type="entry name" value="TPR_Vps8"/>
    <property type="match status" value="1"/>
</dbReference>
<dbReference type="PANTHER" id="PTHR12616:SF8">
    <property type="entry name" value="VACUOLAR PROTEIN SORTING-ASSOCIATED PROTEIN 8 HOMOLOG"/>
    <property type="match status" value="1"/>
</dbReference>
<feature type="compositionally biased region" description="Acidic residues" evidence="2">
    <location>
        <begin position="984"/>
        <end position="1003"/>
    </location>
</feature>
<feature type="region of interest" description="Disordered" evidence="2">
    <location>
        <begin position="1414"/>
        <end position="1436"/>
    </location>
</feature>